<evidence type="ECO:0000313" key="1">
    <source>
        <dbReference type="EMBL" id="MCY9764687.1"/>
    </source>
</evidence>
<dbReference type="Gene3D" id="3.30.1330.70">
    <property type="entry name" value="Holliday junction resolvase RusA"/>
    <property type="match status" value="1"/>
</dbReference>
<keyword evidence="2" id="KW-1185">Reference proteome</keyword>
<proteinExistence type="predicted"/>
<reference evidence="1 2" key="1">
    <citation type="submission" date="2022-05" db="EMBL/GenBank/DDBJ databases">
        <title>Genome Sequencing of Bee-Associated Microbes.</title>
        <authorList>
            <person name="Dunlap C."/>
        </authorList>
    </citation>
    <scope>NUCLEOTIDE SEQUENCE [LARGE SCALE GENOMIC DNA]</scope>
    <source>
        <strain evidence="1 2">NRRL B-04010</strain>
    </source>
</reference>
<evidence type="ECO:0000313" key="2">
    <source>
        <dbReference type="Proteomes" id="UP001527181"/>
    </source>
</evidence>
<dbReference type="Pfam" id="PF05866">
    <property type="entry name" value="RusA"/>
    <property type="match status" value="1"/>
</dbReference>
<dbReference type="SUPFAM" id="SSF103084">
    <property type="entry name" value="Holliday junction resolvase RusA"/>
    <property type="match status" value="1"/>
</dbReference>
<organism evidence="1 2">
    <name type="scientific">Paenibacillus alvei</name>
    <name type="common">Bacillus alvei</name>
    <dbReference type="NCBI Taxonomy" id="44250"/>
    <lineage>
        <taxon>Bacteria</taxon>
        <taxon>Bacillati</taxon>
        <taxon>Bacillota</taxon>
        <taxon>Bacilli</taxon>
        <taxon>Bacillales</taxon>
        <taxon>Paenibacillaceae</taxon>
        <taxon>Paenibacillus</taxon>
    </lineage>
</organism>
<gene>
    <name evidence="1" type="ORF">M5X12_29785</name>
</gene>
<dbReference type="InterPro" id="IPR008822">
    <property type="entry name" value="Endonuclease_RusA-like"/>
</dbReference>
<comment type="caution">
    <text evidence="1">The sequence shown here is derived from an EMBL/GenBank/DDBJ whole genome shotgun (WGS) entry which is preliminary data.</text>
</comment>
<dbReference type="InterPro" id="IPR036614">
    <property type="entry name" value="RusA-like_sf"/>
</dbReference>
<accession>A0ABT4H6R9</accession>
<dbReference type="Proteomes" id="UP001527181">
    <property type="component" value="Unassembled WGS sequence"/>
</dbReference>
<dbReference type="RefSeq" id="WP_268600893.1">
    <property type="nucleotide sequence ID" value="NZ_JAMDNP010000102.1"/>
</dbReference>
<sequence length="144" mass="16406">MIEFTIYGDPVAQGRPKFSTAGGFPRAYDPKKSRDFKDYVKLAASEHAPDELITEPLRLEVTFYRQMPKSFSKKKAVEAEEGRLLPVTKPDIDNYLKAVKDALNGVVWRDDSYVTDVVMSKRYSNKPRIENNATRPQRHGGKVL</sequence>
<name>A0ABT4H6R9_PAEAL</name>
<protein>
    <submittedName>
        <fullName evidence="1">RusA family crossover junction endodeoxyribonuclease</fullName>
    </submittedName>
</protein>
<dbReference type="EMBL" id="JAMDNP010000102">
    <property type="protein sequence ID" value="MCY9764687.1"/>
    <property type="molecule type" value="Genomic_DNA"/>
</dbReference>